<dbReference type="VEuPathDB" id="TriTrypDB:TM35_000053040"/>
<comment type="caution">
    <text evidence="3">The sequence shown here is derived from an EMBL/GenBank/DDBJ whole genome shotgun (WGS) entry which is preliminary data.</text>
</comment>
<protein>
    <recommendedName>
        <fullName evidence="1">Protein phosphatase</fullName>
        <ecNumber evidence="1">3.1.3.16</ecNumber>
    </recommendedName>
</protein>
<dbReference type="EMBL" id="NBCO01000005">
    <property type="protein sequence ID" value="ORC91708.1"/>
    <property type="molecule type" value="Genomic_DNA"/>
</dbReference>
<dbReference type="RefSeq" id="XP_028885774.1">
    <property type="nucleotide sequence ID" value="XM_029022959.1"/>
</dbReference>
<dbReference type="GeneID" id="39982739"/>
<keyword evidence="1" id="KW-0464">Manganese</keyword>
<comment type="similarity">
    <text evidence="1">Belongs to the PP2C family.</text>
</comment>
<dbReference type="Proteomes" id="UP000192257">
    <property type="component" value="Unassembled WGS sequence"/>
</dbReference>
<comment type="cofactor">
    <cofactor evidence="1">
        <name>Mn(2+)</name>
        <dbReference type="ChEBI" id="CHEBI:29035"/>
    </cofactor>
</comment>
<feature type="domain" description="PPM-type phosphatase" evidence="2">
    <location>
        <begin position="18"/>
        <end position="305"/>
    </location>
</feature>
<dbReference type="SMART" id="SM00332">
    <property type="entry name" value="PP2Cc"/>
    <property type="match status" value="1"/>
</dbReference>
<keyword evidence="1" id="KW-0904">Protein phosphatase</keyword>
<evidence type="ECO:0000313" key="3">
    <source>
        <dbReference type="EMBL" id="ORC91708.1"/>
    </source>
</evidence>
<dbReference type="AlphaFoldDB" id="A0A1X0P4F0"/>
<evidence type="ECO:0000313" key="4">
    <source>
        <dbReference type="Proteomes" id="UP000192257"/>
    </source>
</evidence>
<comment type="catalytic activity">
    <reaction evidence="1">
        <text>O-phospho-L-threonyl-[protein] + H2O = L-threonyl-[protein] + phosphate</text>
        <dbReference type="Rhea" id="RHEA:47004"/>
        <dbReference type="Rhea" id="RHEA-COMP:11060"/>
        <dbReference type="Rhea" id="RHEA-COMP:11605"/>
        <dbReference type="ChEBI" id="CHEBI:15377"/>
        <dbReference type="ChEBI" id="CHEBI:30013"/>
        <dbReference type="ChEBI" id="CHEBI:43474"/>
        <dbReference type="ChEBI" id="CHEBI:61977"/>
        <dbReference type="EC" id="3.1.3.16"/>
    </reaction>
</comment>
<dbReference type="GO" id="GO:0004722">
    <property type="term" value="F:protein serine/threonine phosphatase activity"/>
    <property type="evidence" value="ECO:0007669"/>
    <property type="project" value="UniProtKB-EC"/>
</dbReference>
<dbReference type="Gene3D" id="3.60.40.10">
    <property type="entry name" value="PPM-type phosphatase domain"/>
    <property type="match status" value="2"/>
</dbReference>
<comment type="catalytic activity">
    <reaction evidence="1">
        <text>O-phospho-L-seryl-[protein] + H2O = L-seryl-[protein] + phosphate</text>
        <dbReference type="Rhea" id="RHEA:20629"/>
        <dbReference type="Rhea" id="RHEA-COMP:9863"/>
        <dbReference type="Rhea" id="RHEA-COMP:11604"/>
        <dbReference type="ChEBI" id="CHEBI:15377"/>
        <dbReference type="ChEBI" id="CHEBI:29999"/>
        <dbReference type="ChEBI" id="CHEBI:43474"/>
        <dbReference type="ChEBI" id="CHEBI:83421"/>
        <dbReference type="EC" id="3.1.3.16"/>
    </reaction>
</comment>
<dbReference type="GO" id="GO:0046872">
    <property type="term" value="F:metal ion binding"/>
    <property type="evidence" value="ECO:0007669"/>
    <property type="project" value="UniProtKB-UniRule"/>
</dbReference>
<proteinExistence type="inferred from homology"/>
<evidence type="ECO:0000256" key="1">
    <source>
        <dbReference type="RuleBase" id="RU366020"/>
    </source>
</evidence>
<dbReference type="PANTHER" id="PTHR12320">
    <property type="entry name" value="PROTEIN PHOSPHATASE 2C"/>
    <property type="match status" value="1"/>
</dbReference>
<keyword evidence="1" id="KW-0378">Hydrolase</keyword>
<dbReference type="EC" id="3.1.3.16" evidence="1"/>
<keyword evidence="1" id="KW-0460">Magnesium</keyword>
<dbReference type="InterPro" id="IPR036457">
    <property type="entry name" value="PPM-type-like_dom_sf"/>
</dbReference>
<reference evidence="3 4" key="1">
    <citation type="submission" date="2017-03" db="EMBL/GenBank/DDBJ databases">
        <title>An alternative strategy for trypanosome survival in the mammalian bloodstream revealed through genome and transcriptome analysis of the ubiquitous bovine parasite Trypanosoma (Megatrypanum) theileri.</title>
        <authorList>
            <person name="Kelly S."/>
            <person name="Ivens A."/>
            <person name="Mott A."/>
            <person name="O'Neill E."/>
            <person name="Emms D."/>
            <person name="Macleod O."/>
            <person name="Voorheis P."/>
            <person name="Matthews J."/>
            <person name="Matthews K."/>
            <person name="Carrington M."/>
        </authorList>
    </citation>
    <scope>NUCLEOTIDE SEQUENCE [LARGE SCALE GENOMIC DNA]</scope>
    <source>
        <strain evidence="3">Edinburgh</strain>
    </source>
</reference>
<dbReference type="OrthoDB" id="60843at2759"/>
<organism evidence="3 4">
    <name type="scientific">Trypanosoma theileri</name>
    <dbReference type="NCBI Taxonomy" id="67003"/>
    <lineage>
        <taxon>Eukaryota</taxon>
        <taxon>Discoba</taxon>
        <taxon>Euglenozoa</taxon>
        <taxon>Kinetoplastea</taxon>
        <taxon>Metakinetoplastina</taxon>
        <taxon>Trypanosomatida</taxon>
        <taxon>Trypanosomatidae</taxon>
        <taxon>Trypanosoma</taxon>
    </lineage>
</organism>
<dbReference type="InterPro" id="IPR039123">
    <property type="entry name" value="PPTC7"/>
</dbReference>
<keyword evidence="4" id="KW-1185">Reference proteome</keyword>
<name>A0A1X0P4F0_9TRYP</name>
<dbReference type="InterPro" id="IPR001932">
    <property type="entry name" value="PPM-type_phosphatase-like_dom"/>
</dbReference>
<sequence>MHASLRLLRHAGKGNIFSFYYRCVQFSPHPDKQETGGEDAFLSLLGVQAVLDGVSWWKEHRTVDAGLYSAALARAMHAYVEEELMGENPASSLDVLQHAYDVCKTEEIEGTATALVATLQPLREEEVATANKSGNSSNSVLDICSLGDCTAVLVRRGRVVFVSSEQTHDLDFPYQLGKGSGDTPSRALNYRIPVEAGDMLLLGSDGVFDNLYPVRVADIVWSPVNRVRMEHNVDSGSTAWRNKPLLFYESMMHAIATGSEDALREARCAARDLHADTPYAHKAVEGGAYYEGGKQDDMTLLVSIIDEECEMGTGERIIRSTVMNPYPYRDWP</sequence>
<keyword evidence="1" id="KW-0479">Metal-binding</keyword>
<dbReference type="SUPFAM" id="SSF81606">
    <property type="entry name" value="PP2C-like"/>
    <property type="match status" value="1"/>
</dbReference>
<comment type="cofactor">
    <cofactor evidence="1">
        <name>Mg(2+)</name>
        <dbReference type="ChEBI" id="CHEBI:18420"/>
    </cofactor>
</comment>
<gene>
    <name evidence="3" type="ORF">TM35_000053040</name>
</gene>
<accession>A0A1X0P4F0</accession>
<dbReference type="STRING" id="67003.A0A1X0P4F0"/>
<dbReference type="PANTHER" id="PTHR12320:SF60">
    <property type="entry name" value="PROTEIN PHOSPHATASE 2C 26-RELATED"/>
    <property type="match status" value="1"/>
</dbReference>
<evidence type="ECO:0000259" key="2">
    <source>
        <dbReference type="PROSITE" id="PS51746"/>
    </source>
</evidence>
<dbReference type="PROSITE" id="PS51746">
    <property type="entry name" value="PPM_2"/>
    <property type="match status" value="1"/>
</dbReference>